<dbReference type="Proteomes" id="UP000243096">
    <property type="component" value="Unassembled WGS sequence"/>
</dbReference>
<organism evidence="1 2">
    <name type="scientific">Mycetohabitans endofungorum</name>
    <dbReference type="NCBI Taxonomy" id="417203"/>
    <lineage>
        <taxon>Bacteria</taxon>
        <taxon>Pseudomonadati</taxon>
        <taxon>Pseudomonadota</taxon>
        <taxon>Betaproteobacteria</taxon>
        <taxon>Burkholderiales</taxon>
        <taxon>Burkholderiaceae</taxon>
        <taxon>Mycetohabitans</taxon>
    </lineage>
</organism>
<dbReference type="AlphaFoldDB" id="A0A2P5K9N4"/>
<name>A0A2P5K9N4_9BURK</name>
<proteinExistence type="predicted"/>
<dbReference type="EMBL" id="PRDW01000008">
    <property type="protein sequence ID" value="PPB83424.1"/>
    <property type="molecule type" value="Genomic_DNA"/>
</dbReference>
<sequence length="46" mass="4924">MISRMSHLVIGDILAVGVALRKGPALVDRLGDAKKVVAQRRVAARD</sequence>
<protein>
    <submittedName>
        <fullName evidence="1">Uncharacterized protein</fullName>
    </submittedName>
</protein>
<accession>A0A2P5K9N4</accession>
<reference evidence="1 2" key="1">
    <citation type="submission" date="2018-01" db="EMBL/GenBank/DDBJ databases">
        <title>Genomic Encyclopedia of Type Strains, Phase III (KMG-III): the genomes of soil and plant-associated and newly described type strains.</title>
        <authorList>
            <person name="Whitman W."/>
        </authorList>
    </citation>
    <scope>NUCLEOTIDE SEQUENCE [LARGE SCALE GENOMIC DNA]</scope>
    <source>
        <strain evidence="1 2">HKI456</strain>
    </source>
</reference>
<evidence type="ECO:0000313" key="1">
    <source>
        <dbReference type="EMBL" id="PPB83424.1"/>
    </source>
</evidence>
<keyword evidence="2" id="KW-1185">Reference proteome</keyword>
<gene>
    <name evidence="1" type="ORF">B0O95_10885</name>
</gene>
<evidence type="ECO:0000313" key="2">
    <source>
        <dbReference type="Proteomes" id="UP000243096"/>
    </source>
</evidence>
<comment type="caution">
    <text evidence="1">The sequence shown here is derived from an EMBL/GenBank/DDBJ whole genome shotgun (WGS) entry which is preliminary data.</text>
</comment>